<sequence length="138" mass="15729">MLGLDIFYFINTIGAANTRFFESSRPVLKLFFVITKVSDLSPHKEQGNRPQLSASKFLKDHFHPIESPIAAKDMLCFDVVLLRLGECLSELYEVNAECWSEMCSHTIDGPVLPEIDSHPYSGQSQFCCIVIGRRCWVW</sequence>
<evidence type="ECO:0000313" key="2">
    <source>
        <dbReference type="Proteomes" id="UP000325577"/>
    </source>
</evidence>
<protein>
    <submittedName>
        <fullName evidence="1">Uncharacterized protein</fullName>
    </submittedName>
</protein>
<accession>A0A5J5B9H0</accession>
<evidence type="ECO:0000313" key="1">
    <source>
        <dbReference type="EMBL" id="KAA8539026.1"/>
    </source>
</evidence>
<keyword evidence="2" id="KW-1185">Reference proteome</keyword>
<dbReference type="AlphaFoldDB" id="A0A5J5B9H0"/>
<reference evidence="1 2" key="1">
    <citation type="submission" date="2019-09" db="EMBL/GenBank/DDBJ databases">
        <title>A chromosome-level genome assembly of the Chinese tupelo Nyssa sinensis.</title>
        <authorList>
            <person name="Yang X."/>
            <person name="Kang M."/>
            <person name="Yang Y."/>
            <person name="Xiong H."/>
            <person name="Wang M."/>
            <person name="Zhang Z."/>
            <person name="Wang Z."/>
            <person name="Wu H."/>
            <person name="Ma T."/>
            <person name="Liu J."/>
            <person name="Xi Z."/>
        </authorList>
    </citation>
    <scope>NUCLEOTIDE SEQUENCE [LARGE SCALE GENOMIC DNA]</scope>
    <source>
        <strain evidence="1">J267</strain>
        <tissue evidence="1">Leaf</tissue>
    </source>
</reference>
<gene>
    <name evidence="1" type="ORF">F0562_025718</name>
</gene>
<dbReference type="EMBL" id="CM018037">
    <property type="protein sequence ID" value="KAA8539026.1"/>
    <property type="molecule type" value="Genomic_DNA"/>
</dbReference>
<name>A0A5J5B9H0_9ASTE</name>
<proteinExistence type="predicted"/>
<organism evidence="1 2">
    <name type="scientific">Nyssa sinensis</name>
    <dbReference type="NCBI Taxonomy" id="561372"/>
    <lineage>
        <taxon>Eukaryota</taxon>
        <taxon>Viridiplantae</taxon>
        <taxon>Streptophyta</taxon>
        <taxon>Embryophyta</taxon>
        <taxon>Tracheophyta</taxon>
        <taxon>Spermatophyta</taxon>
        <taxon>Magnoliopsida</taxon>
        <taxon>eudicotyledons</taxon>
        <taxon>Gunneridae</taxon>
        <taxon>Pentapetalae</taxon>
        <taxon>asterids</taxon>
        <taxon>Cornales</taxon>
        <taxon>Nyssaceae</taxon>
        <taxon>Nyssa</taxon>
    </lineage>
</organism>
<dbReference type="Proteomes" id="UP000325577">
    <property type="component" value="Linkage Group LG14"/>
</dbReference>